<evidence type="ECO:0000313" key="1">
    <source>
        <dbReference type="EMBL" id="JAD15781.1"/>
    </source>
</evidence>
<accession>A0A0A8XPW8</accession>
<sequence length="110" mass="12359">MISWITSLYTPSPPLFNLSFSYFLSGGLFFIGAAEFRVEGLLPPLSSSSTSSSLSSYGEEDFLDLFLNGCRSLFIYIHFSLCWSNAQQCNMHVLLFLQLVQLLNVVNMLN</sequence>
<organism evidence="1">
    <name type="scientific">Arundo donax</name>
    <name type="common">Giant reed</name>
    <name type="synonym">Donax arundinaceus</name>
    <dbReference type="NCBI Taxonomy" id="35708"/>
    <lineage>
        <taxon>Eukaryota</taxon>
        <taxon>Viridiplantae</taxon>
        <taxon>Streptophyta</taxon>
        <taxon>Embryophyta</taxon>
        <taxon>Tracheophyta</taxon>
        <taxon>Spermatophyta</taxon>
        <taxon>Magnoliopsida</taxon>
        <taxon>Liliopsida</taxon>
        <taxon>Poales</taxon>
        <taxon>Poaceae</taxon>
        <taxon>PACMAD clade</taxon>
        <taxon>Arundinoideae</taxon>
        <taxon>Arundineae</taxon>
        <taxon>Arundo</taxon>
    </lineage>
</organism>
<reference evidence="1" key="2">
    <citation type="journal article" date="2015" name="Data Brief">
        <title>Shoot transcriptome of the giant reed, Arundo donax.</title>
        <authorList>
            <person name="Barrero R.A."/>
            <person name="Guerrero F.D."/>
            <person name="Moolhuijzen P."/>
            <person name="Goolsby J.A."/>
            <person name="Tidwell J."/>
            <person name="Bellgard S.E."/>
            <person name="Bellgard M.I."/>
        </authorList>
    </citation>
    <scope>NUCLEOTIDE SEQUENCE</scope>
    <source>
        <tissue evidence="1">Shoot tissue taken approximately 20 cm above the soil surface</tissue>
    </source>
</reference>
<proteinExistence type="predicted"/>
<reference evidence="1" key="1">
    <citation type="submission" date="2014-09" db="EMBL/GenBank/DDBJ databases">
        <authorList>
            <person name="Magalhaes I.L.F."/>
            <person name="Oliveira U."/>
            <person name="Santos F.R."/>
            <person name="Vidigal T.H.D.A."/>
            <person name="Brescovit A.D."/>
            <person name="Santos A.J."/>
        </authorList>
    </citation>
    <scope>NUCLEOTIDE SEQUENCE</scope>
    <source>
        <tissue evidence="1">Shoot tissue taken approximately 20 cm above the soil surface</tissue>
    </source>
</reference>
<dbReference type="AlphaFoldDB" id="A0A0A8XPW8"/>
<name>A0A0A8XPW8_ARUDO</name>
<dbReference type="EMBL" id="GBRH01282114">
    <property type="protein sequence ID" value="JAD15781.1"/>
    <property type="molecule type" value="Transcribed_RNA"/>
</dbReference>
<protein>
    <submittedName>
        <fullName evidence="1">Uncharacterized protein</fullName>
    </submittedName>
</protein>